<protein>
    <submittedName>
        <fullName evidence="3">Signal peptide containing protein</fullName>
    </submittedName>
</protein>
<organism evidence="3 4">
    <name type="scientific">Theileria equi strain WA</name>
    <dbReference type="NCBI Taxonomy" id="1537102"/>
    <lineage>
        <taxon>Eukaryota</taxon>
        <taxon>Sar</taxon>
        <taxon>Alveolata</taxon>
        <taxon>Apicomplexa</taxon>
        <taxon>Aconoidasida</taxon>
        <taxon>Piroplasmida</taxon>
        <taxon>Theileriidae</taxon>
        <taxon>Theileria</taxon>
    </lineage>
</organism>
<dbReference type="KEGG" id="beq:BEWA_050600"/>
<keyword evidence="4" id="KW-1185">Reference proteome</keyword>
<dbReference type="Proteomes" id="UP000031512">
    <property type="component" value="Unassembled WGS sequence"/>
</dbReference>
<reference evidence="3 4" key="1">
    <citation type="journal article" date="2012" name="BMC Genomics">
        <title>Comparative genomic analysis and phylogenetic position of Theileria equi.</title>
        <authorList>
            <person name="Kappmeyer L.S."/>
            <person name="Thiagarajan M."/>
            <person name="Herndon D.R."/>
            <person name="Ramsay J.D."/>
            <person name="Caler E."/>
            <person name="Djikeng A."/>
            <person name="Gillespie J.J."/>
            <person name="Lau A.O."/>
            <person name="Roalson E.H."/>
            <person name="Silva J.C."/>
            <person name="Silva M.G."/>
            <person name="Suarez C.E."/>
            <person name="Ueti M.W."/>
            <person name="Nene V.M."/>
            <person name="Mealey R.H."/>
            <person name="Knowles D.P."/>
            <person name="Brayton K.A."/>
        </authorList>
    </citation>
    <scope>NUCLEOTIDE SEQUENCE [LARGE SCALE GENOMIC DNA]</scope>
    <source>
        <strain evidence="3 4">WA</strain>
    </source>
</reference>
<comment type="caution">
    <text evidence="3">The sequence shown here is derived from an EMBL/GenBank/DDBJ whole genome shotgun (WGS) entry which is preliminary data.</text>
</comment>
<sequence>MKICHTLLAILVARWARCGDGDGKGALKGAEKQNPPELPKPEEPVNPFLDKEVKQKNNSYDDFEILYKAQDSSSTPENTTAPASAQSNGGSTAATLDLANPNLSILRVFNIRIKGIPARLYLVTRKIGTNVFVRQIMSNGKNVWFGGNGKSCLYCIAFFKEEIDMVATMIKEAYKIYKDLRENGTNGWQLSTENNDTKIGVLKTITGEVVRFSIDTSLVKNEKCS</sequence>
<dbReference type="GeneID" id="15804974"/>
<gene>
    <name evidence="3" type="ORF">BEWA_050600</name>
</gene>
<evidence type="ECO:0000313" key="3">
    <source>
        <dbReference type="EMBL" id="EKX72592.1"/>
    </source>
</evidence>
<dbReference type="RefSeq" id="XP_004832044.1">
    <property type="nucleotide sequence ID" value="XM_004831987.1"/>
</dbReference>
<feature type="compositionally biased region" description="Basic and acidic residues" evidence="1">
    <location>
        <begin position="39"/>
        <end position="48"/>
    </location>
</feature>
<evidence type="ECO:0000313" key="4">
    <source>
        <dbReference type="Proteomes" id="UP000031512"/>
    </source>
</evidence>
<evidence type="ECO:0000256" key="2">
    <source>
        <dbReference type="SAM" id="SignalP"/>
    </source>
</evidence>
<evidence type="ECO:0000256" key="1">
    <source>
        <dbReference type="SAM" id="MobiDB-lite"/>
    </source>
</evidence>
<feature type="chain" id="PRO_5003953092" evidence="2">
    <location>
        <begin position="19"/>
        <end position="225"/>
    </location>
</feature>
<feature type="region of interest" description="Disordered" evidence="1">
    <location>
        <begin position="71"/>
        <end position="92"/>
    </location>
</feature>
<dbReference type="VEuPathDB" id="PiroplasmaDB:BEWA_050600"/>
<dbReference type="AlphaFoldDB" id="L1LAV3"/>
<feature type="signal peptide" evidence="2">
    <location>
        <begin position="1"/>
        <end position="18"/>
    </location>
</feature>
<accession>L1LAV3</accession>
<name>L1LAV3_THEEQ</name>
<proteinExistence type="predicted"/>
<feature type="region of interest" description="Disordered" evidence="1">
    <location>
        <begin position="26"/>
        <end position="48"/>
    </location>
</feature>
<keyword evidence="2" id="KW-0732">Signal</keyword>
<dbReference type="EMBL" id="ACOU01000007">
    <property type="protein sequence ID" value="EKX72592.1"/>
    <property type="molecule type" value="Genomic_DNA"/>
</dbReference>